<proteinExistence type="predicted"/>
<dbReference type="Proteomes" id="UP001161247">
    <property type="component" value="Chromosome 9"/>
</dbReference>
<dbReference type="AlphaFoldDB" id="A0AAV1EE01"/>
<keyword evidence="2" id="KW-1185">Reference proteome</keyword>
<evidence type="ECO:0000313" key="1">
    <source>
        <dbReference type="EMBL" id="CAI9117957.1"/>
    </source>
</evidence>
<sequence length="116" mass="13209">MGTSEMENKPFPDISENVSQETHEKMLSRHRLTALIYFGSLFVNYCWKKEICELHNKEMPMKKTAAKGSKAEQKAKKKQVEDGISNLSAKLKQKHAEELASVVPTMMVKKKVNLTV</sequence>
<dbReference type="EMBL" id="OX459126">
    <property type="protein sequence ID" value="CAI9117957.1"/>
    <property type="molecule type" value="Genomic_DNA"/>
</dbReference>
<protein>
    <submittedName>
        <fullName evidence="1">OLC1v1019449C1</fullName>
    </submittedName>
</protein>
<gene>
    <name evidence="1" type="ORF">OLC1_LOCUS23940</name>
</gene>
<reference evidence="1" key="1">
    <citation type="submission" date="2023-03" db="EMBL/GenBank/DDBJ databases">
        <authorList>
            <person name="Julca I."/>
        </authorList>
    </citation>
    <scope>NUCLEOTIDE SEQUENCE</scope>
</reference>
<organism evidence="1 2">
    <name type="scientific">Oldenlandia corymbosa var. corymbosa</name>
    <dbReference type="NCBI Taxonomy" id="529605"/>
    <lineage>
        <taxon>Eukaryota</taxon>
        <taxon>Viridiplantae</taxon>
        <taxon>Streptophyta</taxon>
        <taxon>Embryophyta</taxon>
        <taxon>Tracheophyta</taxon>
        <taxon>Spermatophyta</taxon>
        <taxon>Magnoliopsida</taxon>
        <taxon>eudicotyledons</taxon>
        <taxon>Gunneridae</taxon>
        <taxon>Pentapetalae</taxon>
        <taxon>asterids</taxon>
        <taxon>lamiids</taxon>
        <taxon>Gentianales</taxon>
        <taxon>Rubiaceae</taxon>
        <taxon>Rubioideae</taxon>
        <taxon>Spermacoceae</taxon>
        <taxon>Hedyotis-Oldenlandia complex</taxon>
        <taxon>Oldenlandia</taxon>
    </lineage>
</organism>
<accession>A0AAV1EE01</accession>
<name>A0AAV1EE01_OLDCO</name>
<evidence type="ECO:0000313" key="2">
    <source>
        <dbReference type="Proteomes" id="UP001161247"/>
    </source>
</evidence>